<evidence type="ECO:0000313" key="2">
    <source>
        <dbReference type="EMBL" id="KAH7434191.1"/>
    </source>
</evidence>
<name>A0A8T2UD54_CERRI</name>
<evidence type="ECO:0000256" key="1">
    <source>
        <dbReference type="SAM" id="MobiDB-lite"/>
    </source>
</evidence>
<accession>A0A8T2UD54</accession>
<proteinExistence type="predicted"/>
<organism evidence="2 3">
    <name type="scientific">Ceratopteris richardii</name>
    <name type="common">Triangle waterfern</name>
    <dbReference type="NCBI Taxonomy" id="49495"/>
    <lineage>
        <taxon>Eukaryota</taxon>
        <taxon>Viridiplantae</taxon>
        <taxon>Streptophyta</taxon>
        <taxon>Embryophyta</taxon>
        <taxon>Tracheophyta</taxon>
        <taxon>Polypodiopsida</taxon>
        <taxon>Polypodiidae</taxon>
        <taxon>Polypodiales</taxon>
        <taxon>Pteridineae</taxon>
        <taxon>Pteridaceae</taxon>
        <taxon>Parkerioideae</taxon>
        <taxon>Ceratopteris</taxon>
    </lineage>
</organism>
<sequence length="224" mass="26112">MNYMISTIRHWSIRLRNTLDVMAQMCMKIFELMLITFKTFKNIKDPHFSGVGFLTGNQDLVYDMSTTPSIEVIYAWHARIKYLPACFKQTFEEMFVTGLWEYHSEIFVPRPSHLLHLFAMERTIHSEQLRVPHPDVPGPVNWDALLTDLARGLRLEEHHLAVDVVQYYQRTARKGSVRDDRRKRGGGVGSSQGTEGVTRQGSLRRESERRESTSRHSSQRRYGK</sequence>
<evidence type="ECO:0000313" key="3">
    <source>
        <dbReference type="Proteomes" id="UP000825935"/>
    </source>
</evidence>
<feature type="region of interest" description="Disordered" evidence="1">
    <location>
        <begin position="175"/>
        <end position="224"/>
    </location>
</feature>
<reference evidence="2" key="1">
    <citation type="submission" date="2021-08" db="EMBL/GenBank/DDBJ databases">
        <title>WGS assembly of Ceratopteris richardii.</title>
        <authorList>
            <person name="Marchant D.B."/>
            <person name="Chen G."/>
            <person name="Jenkins J."/>
            <person name="Shu S."/>
            <person name="Leebens-Mack J."/>
            <person name="Grimwood J."/>
            <person name="Schmutz J."/>
            <person name="Soltis P."/>
            <person name="Soltis D."/>
            <person name="Chen Z.-H."/>
        </authorList>
    </citation>
    <scope>NUCLEOTIDE SEQUENCE</scope>
    <source>
        <strain evidence="2">Whitten #5841</strain>
        <tissue evidence="2">Leaf</tissue>
    </source>
</reference>
<keyword evidence="3" id="KW-1185">Reference proteome</keyword>
<dbReference type="Proteomes" id="UP000825935">
    <property type="component" value="Chromosome 6"/>
</dbReference>
<protein>
    <submittedName>
        <fullName evidence="2">Uncharacterized protein</fullName>
    </submittedName>
</protein>
<comment type="caution">
    <text evidence="2">The sequence shown here is derived from an EMBL/GenBank/DDBJ whole genome shotgun (WGS) entry which is preliminary data.</text>
</comment>
<gene>
    <name evidence="2" type="ORF">KP509_06G004900</name>
</gene>
<dbReference type="EMBL" id="CM035411">
    <property type="protein sequence ID" value="KAH7434191.1"/>
    <property type="molecule type" value="Genomic_DNA"/>
</dbReference>
<feature type="compositionally biased region" description="Basic and acidic residues" evidence="1">
    <location>
        <begin position="203"/>
        <end position="214"/>
    </location>
</feature>
<feature type="compositionally biased region" description="Polar residues" evidence="1">
    <location>
        <begin position="191"/>
        <end position="201"/>
    </location>
</feature>
<dbReference type="AlphaFoldDB" id="A0A8T2UD54"/>